<reference evidence="1" key="1">
    <citation type="journal article" date="2014" name="Front. Microbiol.">
        <title>High frequency of phylogenetically diverse reductive dehalogenase-homologous genes in deep subseafloor sedimentary metagenomes.</title>
        <authorList>
            <person name="Kawai M."/>
            <person name="Futagami T."/>
            <person name="Toyoda A."/>
            <person name="Takaki Y."/>
            <person name="Nishi S."/>
            <person name="Hori S."/>
            <person name="Arai W."/>
            <person name="Tsubouchi T."/>
            <person name="Morono Y."/>
            <person name="Uchiyama I."/>
            <person name="Ito T."/>
            <person name="Fujiyama A."/>
            <person name="Inagaki F."/>
            <person name="Takami H."/>
        </authorList>
    </citation>
    <scope>NUCLEOTIDE SEQUENCE</scope>
    <source>
        <strain evidence="1">Expedition CK06-06</strain>
    </source>
</reference>
<protein>
    <submittedName>
        <fullName evidence="1">Uncharacterized protein</fullName>
    </submittedName>
</protein>
<evidence type="ECO:0000313" key="1">
    <source>
        <dbReference type="EMBL" id="GAH57746.1"/>
    </source>
</evidence>
<dbReference type="Gene3D" id="2.60.120.260">
    <property type="entry name" value="Galactose-binding domain-like"/>
    <property type="match status" value="1"/>
</dbReference>
<accession>X1GIJ5</accession>
<sequence length="299" mass="33229">TGDTTLGSPIIAGMTDTSNFYNGQYVRVSGGAFPAGTHKILEKTANSLTLDTDAIASVDNVTVNYYVGHVLLEEGANGDPALVRLENVFVPVVGVKYSFRFQYKAGPGAGKMRVTIYHHNGDYNKVARREGLEQVTWTEENIAFIAESTDPIEIWIHFYDGAPGEEWYFDLFTIREYTPPDERYYEMPAGCNGIYRVLLDEGEGFKDVWQGEEDVGWYYTPEAEPGPIPPAHPAKIVWFDKNRPMKNGTANLEIQYFITVPLENMVADILVTAGKYADHDAALAAIEGHADYLDPAIDI</sequence>
<dbReference type="AlphaFoldDB" id="X1GIJ5"/>
<feature type="non-terminal residue" evidence="1">
    <location>
        <position position="1"/>
    </location>
</feature>
<name>X1GIJ5_9ZZZZ</name>
<feature type="non-terminal residue" evidence="1">
    <location>
        <position position="299"/>
    </location>
</feature>
<organism evidence="1">
    <name type="scientific">marine sediment metagenome</name>
    <dbReference type="NCBI Taxonomy" id="412755"/>
    <lineage>
        <taxon>unclassified sequences</taxon>
        <taxon>metagenomes</taxon>
        <taxon>ecological metagenomes</taxon>
    </lineage>
</organism>
<dbReference type="EMBL" id="BARU01017218">
    <property type="protein sequence ID" value="GAH57746.1"/>
    <property type="molecule type" value="Genomic_DNA"/>
</dbReference>
<proteinExistence type="predicted"/>
<comment type="caution">
    <text evidence="1">The sequence shown here is derived from an EMBL/GenBank/DDBJ whole genome shotgun (WGS) entry which is preliminary data.</text>
</comment>
<gene>
    <name evidence="1" type="ORF">S03H2_28575</name>
</gene>